<dbReference type="RefSeq" id="WP_071159628.1">
    <property type="nucleotide sequence ID" value="NZ_MBRJ01000055.1"/>
</dbReference>
<proteinExistence type="predicted"/>
<sequence>MSNTNVVVNVGTGEERTSYFDGGLFEFIGWSILGFLVTVCTLGICYPWAINIVYKWKIEHTVLNGRRLKFNGTALGLFGMWIKWWVLCVITLGIYSFWMFISLEKWKAKHTTFAN</sequence>
<keyword evidence="3" id="KW-1185">Reference proteome</keyword>
<keyword evidence="1" id="KW-0812">Transmembrane</keyword>
<organism evidence="2 3">
    <name type="scientific">Cytobacillus oceanisediminis</name>
    <dbReference type="NCBI Taxonomy" id="665099"/>
    <lineage>
        <taxon>Bacteria</taxon>
        <taxon>Bacillati</taxon>
        <taxon>Bacillota</taxon>
        <taxon>Bacilli</taxon>
        <taxon>Bacillales</taxon>
        <taxon>Bacillaceae</taxon>
        <taxon>Cytobacillus</taxon>
    </lineage>
</organism>
<feature type="transmembrane region" description="Helical" evidence="1">
    <location>
        <begin position="75"/>
        <end position="101"/>
    </location>
</feature>
<dbReference type="Pfam" id="PF05987">
    <property type="entry name" value="DUF898"/>
    <property type="match status" value="1"/>
</dbReference>
<feature type="transmembrane region" description="Helical" evidence="1">
    <location>
        <begin position="27"/>
        <end position="54"/>
    </location>
</feature>
<keyword evidence="1" id="KW-1133">Transmembrane helix</keyword>
<protein>
    <recommendedName>
        <fullName evidence="4">DUF898 family protein</fullName>
    </recommendedName>
</protein>
<accession>A0ABX3CKH4</accession>
<evidence type="ECO:0000313" key="2">
    <source>
        <dbReference type="EMBL" id="OHX41701.1"/>
    </source>
</evidence>
<evidence type="ECO:0000256" key="1">
    <source>
        <dbReference type="SAM" id="Phobius"/>
    </source>
</evidence>
<evidence type="ECO:0000313" key="3">
    <source>
        <dbReference type="Proteomes" id="UP000180194"/>
    </source>
</evidence>
<reference evidence="2 3" key="1">
    <citation type="submission" date="2016-07" db="EMBL/GenBank/DDBJ databases">
        <title>Bacillus oceanisediminis whole genome.</title>
        <authorList>
            <person name="Pal Y."/>
            <person name="Verma A."/>
            <person name="Mual P."/>
            <person name="Srinivasan K."/>
        </authorList>
    </citation>
    <scope>NUCLEOTIDE SEQUENCE [LARGE SCALE GENOMIC DNA]</scope>
    <source>
        <strain evidence="2 3">Bhandara28</strain>
    </source>
</reference>
<dbReference type="EMBL" id="MBRJ01000055">
    <property type="protein sequence ID" value="OHX41701.1"/>
    <property type="molecule type" value="Genomic_DNA"/>
</dbReference>
<dbReference type="InterPro" id="IPR010295">
    <property type="entry name" value="DUF898"/>
</dbReference>
<gene>
    <name evidence="2" type="ORF">BBV17_28085</name>
</gene>
<name>A0ABX3CKH4_9BACI</name>
<dbReference type="Proteomes" id="UP000180194">
    <property type="component" value="Unassembled WGS sequence"/>
</dbReference>
<evidence type="ECO:0008006" key="4">
    <source>
        <dbReference type="Google" id="ProtNLM"/>
    </source>
</evidence>
<keyword evidence="1" id="KW-0472">Membrane</keyword>
<comment type="caution">
    <text evidence="2">The sequence shown here is derived from an EMBL/GenBank/DDBJ whole genome shotgun (WGS) entry which is preliminary data.</text>
</comment>